<evidence type="ECO:0000313" key="2">
    <source>
        <dbReference type="EMBL" id="GLJ79213.1"/>
    </source>
</evidence>
<protein>
    <submittedName>
        <fullName evidence="2">Uncharacterized protein</fullName>
    </submittedName>
</protein>
<keyword evidence="3" id="KW-1185">Reference proteome</keyword>
<dbReference type="RefSeq" id="WP_210004463.1">
    <property type="nucleotide sequence ID" value="NZ_BSEO01000001.1"/>
</dbReference>
<proteinExistence type="predicted"/>
<feature type="transmembrane region" description="Helical" evidence="1">
    <location>
        <begin position="156"/>
        <end position="174"/>
    </location>
</feature>
<keyword evidence="1" id="KW-0812">Transmembrane</keyword>
<feature type="transmembrane region" description="Helical" evidence="1">
    <location>
        <begin position="121"/>
        <end position="144"/>
    </location>
</feature>
<reference evidence="2" key="2">
    <citation type="submission" date="2023-01" db="EMBL/GenBank/DDBJ databases">
        <authorList>
            <person name="Sun Q."/>
            <person name="Evtushenko L."/>
        </authorList>
    </citation>
    <scope>NUCLEOTIDE SEQUENCE</scope>
    <source>
        <strain evidence="2">VKM Ac-1447</strain>
    </source>
</reference>
<dbReference type="PROSITE" id="PS51257">
    <property type="entry name" value="PROKAR_LIPOPROTEIN"/>
    <property type="match status" value="1"/>
</dbReference>
<evidence type="ECO:0000313" key="3">
    <source>
        <dbReference type="Proteomes" id="UP001142317"/>
    </source>
</evidence>
<keyword evidence="1" id="KW-0472">Membrane</keyword>
<gene>
    <name evidence="2" type="ORF">GCM10017586_08950</name>
</gene>
<evidence type="ECO:0000256" key="1">
    <source>
        <dbReference type="SAM" id="Phobius"/>
    </source>
</evidence>
<feature type="transmembrane region" description="Helical" evidence="1">
    <location>
        <begin position="57"/>
        <end position="82"/>
    </location>
</feature>
<reference evidence="2" key="1">
    <citation type="journal article" date="2014" name="Int. J. Syst. Evol. Microbiol.">
        <title>Complete genome sequence of Corynebacterium casei LMG S-19264T (=DSM 44701T), isolated from a smear-ripened cheese.</title>
        <authorList>
            <consortium name="US DOE Joint Genome Institute (JGI-PGF)"/>
            <person name="Walter F."/>
            <person name="Albersmeier A."/>
            <person name="Kalinowski J."/>
            <person name="Ruckert C."/>
        </authorList>
    </citation>
    <scope>NUCLEOTIDE SEQUENCE</scope>
    <source>
        <strain evidence="2">VKM Ac-1447</strain>
    </source>
</reference>
<dbReference type="EMBL" id="BSEO01000001">
    <property type="protein sequence ID" value="GLJ79213.1"/>
    <property type="molecule type" value="Genomic_DNA"/>
</dbReference>
<feature type="transmembrane region" description="Helical" evidence="1">
    <location>
        <begin position="94"/>
        <end position="115"/>
    </location>
</feature>
<comment type="caution">
    <text evidence="2">The sequence shown here is derived from an EMBL/GenBank/DDBJ whole genome shotgun (WGS) entry which is preliminary data.</text>
</comment>
<name>A0A9W6M279_9MICO</name>
<feature type="transmembrane region" description="Helical" evidence="1">
    <location>
        <begin position="20"/>
        <end position="45"/>
    </location>
</feature>
<sequence length="175" mass="17665">MGITRAGRETDPTPGATSPLTTFTALLAGACAGLNIGAASAAFLLVPVSGAGPFVLFLRFVLIGALVLAPIATIFVLPPLMLGARRGQTRSTSLLLGACLATSALLLLGVILGWASSGPGWIGVSVAVVLTAGLLCQFSALLLLRIFLDHRRLRTVVLIGTAAAAVLGGLSLPLL</sequence>
<keyword evidence="1" id="KW-1133">Transmembrane helix</keyword>
<dbReference type="AlphaFoldDB" id="A0A9W6M279"/>
<organism evidence="2 3">
    <name type="scientific">Microbacterium imperiale</name>
    <dbReference type="NCBI Taxonomy" id="33884"/>
    <lineage>
        <taxon>Bacteria</taxon>
        <taxon>Bacillati</taxon>
        <taxon>Actinomycetota</taxon>
        <taxon>Actinomycetes</taxon>
        <taxon>Micrococcales</taxon>
        <taxon>Microbacteriaceae</taxon>
        <taxon>Microbacterium</taxon>
    </lineage>
</organism>
<dbReference type="Proteomes" id="UP001142317">
    <property type="component" value="Unassembled WGS sequence"/>
</dbReference>
<accession>A0A9W6M279</accession>